<proteinExistence type="predicted"/>
<protein>
    <submittedName>
        <fullName evidence="1">cAMP-binding protein</fullName>
    </submittedName>
</protein>
<organism evidence="1 2">
    <name type="scientific">Rothia mucilaginosa (strain DY-18)</name>
    <name type="common">Stomatococcus mucilaginosus</name>
    <dbReference type="NCBI Taxonomy" id="680646"/>
    <lineage>
        <taxon>Bacteria</taxon>
        <taxon>Bacillati</taxon>
        <taxon>Actinomycetota</taxon>
        <taxon>Actinomycetes</taxon>
        <taxon>Micrococcales</taxon>
        <taxon>Micrococcaceae</taxon>
        <taxon>Rothia</taxon>
    </lineage>
</organism>
<reference evidence="1 2" key="2">
    <citation type="journal article" date="2010" name="J Osaka Dent Univ">
        <title>Isolation and identification of Rothia mucilaginosa from persistent apical periodontitis lesions.</title>
        <authorList>
            <person name="Yamane K."/>
            <person name="Yoshida M."/>
            <person name="Fujihira T."/>
            <person name="Baba T."/>
            <person name="Tsuji N."/>
            <person name="Hayashi H."/>
            <person name="Sugimori C."/>
            <person name="Yamanaka T."/>
            <person name="Mashimo C."/>
            <person name="Nambu T."/>
            <person name="Kawai H."/>
            <person name="Fukushima H."/>
        </authorList>
    </citation>
    <scope>NUCLEOTIDE SEQUENCE [LARGE SCALE GENOMIC DNA]</scope>
    <source>
        <strain evidence="1 2">DY-18</strain>
    </source>
</reference>
<reference evidence="2" key="1">
    <citation type="submission" date="2009-07" db="EMBL/GenBank/DDBJ databases">
        <title>Complete genome sequence of Rothia mucilaginosa DJ.</title>
        <authorList>
            <person name="Yamane K."/>
            <person name="Nambu T."/>
            <person name="Mashimo C."/>
            <person name="Sugimori C."/>
            <person name="Yamanaka T."/>
            <person name="Leung K."/>
            <person name="Fukushima H."/>
        </authorList>
    </citation>
    <scope>NUCLEOTIDE SEQUENCE [LARGE SCALE GENOMIC DNA]</scope>
    <source>
        <strain evidence="2">DY-18</strain>
    </source>
</reference>
<reference evidence="1 2" key="3">
    <citation type="journal article" date="2010" name="Sequencing">
        <title>Complete Genome Sequence of Rothia mucilaginosa DY-18: A Clinical Isolate with Dense Meshwork-Like Structures from a Persistent Apical Periodontitis Lesion.</title>
        <authorList>
            <person name="Yamane K."/>
            <person name="Nambu T."/>
            <person name="Yamanaka T."/>
            <person name="Mashimo C."/>
            <person name="Sugimori C."/>
            <person name="Leung K.-P."/>
            <person name="Fukushima H."/>
        </authorList>
    </citation>
    <scope>NUCLEOTIDE SEQUENCE [LARGE SCALE GENOMIC DNA]</scope>
    <source>
        <strain evidence="1 2">DY-18</strain>
    </source>
</reference>
<dbReference type="KEGG" id="rmu:RMDY18_01270"/>
<sequence>MTGRYGGLLYAEPPTRRGAWGLEALDEFLGSLSDSLLLVGGDDQHLDSGILGGNHARLGGTLSVLFLVVLDAESAEAVQDQLAEVAGVLTDTSGEDQCLRAANNQVVAANVLHQAVGGHVQCELCTLVAGLCGLNDLTHVVGASQCEQTGLLVQDGVQACTVDALTNQDGGQCRGVNVAGAGTHDQASQRGVAHGGVDGLAALHSGHGRAVTEVSNDAVELVACNAEHVSCNVGDVLVAGAVEAVAADAVLVSQVVGDRVAPCFFGHGGVERGVEDSNLRQGGPLVHCCAHALSVCGVVQRCQRGEVVDLLDNFLGEQGGVGELLCTLHHAVADCLQLTACQDGLKLLGHDVECDFVVGHVGADVFDEAGGQHLLCLGQGGVTHLVLQGGRTSVHNENKHESISFVVFFSAPFSHFSSLRARRPRLCF</sequence>
<dbReference type="AlphaFoldDB" id="D2NQN3"/>
<gene>
    <name evidence="1" type="ordered locus">RMDY18_01270</name>
</gene>
<dbReference type="Proteomes" id="UP000001883">
    <property type="component" value="Chromosome"/>
</dbReference>
<accession>D2NQN3</accession>
<dbReference type="HOGENOM" id="CLU_640730_0_0_11"/>
<dbReference type="EMBL" id="AP011540">
    <property type="protein sequence ID" value="BAI63959.1"/>
    <property type="molecule type" value="Genomic_DNA"/>
</dbReference>
<evidence type="ECO:0000313" key="1">
    <source>
        <dbReference type="EMBL" id="BAI63959.1"/>
    </source>
</evidence>
<keyword evidence="2" id="KW-1185">Reference proteome</keyword>
<name>D2NQN3_ROTMD</name>
<evidence type="ECO:0000313" key="2">
    <source>
        <dbReference type="Proteomes" id="UP000001883"/>
    </source>
</evidence>